<feature type="transmembrane region" description="Helical" evidence="8">
    <location>
        <begin position="190"/>
        <end position="209"/>
    </location>
</feature>
<feature type="transmembrane region" description="Helical" evidence="8">
    <location>
        <begin position="434"/>
        <end position="454"/>
    </location>
</feature>
<feature type="transmembrane region" description="Helical" evidence="8">
    <location>
        <begin position="403"/>
        <end position="422"/>
    </location>
</feature>
<evidence type="ECO:0000256" key="3">
    <source>
        <dbReference type="ARBA" id="ARBA00022475"/>
    </source>
</evidence>
<feature type="transmembrane region" description="Helical" evidence="8">
    <location>
        <begin position="305"/>
        <end position="323"/>
    </location>
</feature>
<dbReference type="AlphaFoldDB" id="A0A6A7XYR8"/>
<keyword evidence="6 8" id="KW-0472">Membrane</keyword>
<dbReference type="Proteomes" id="UP000332515">
    <property type="component" value="Unassembled WGS sequence"/>
</dbReference>
<evidence type="ECO:0000259" key="9">
    <source>
        <dbReference type="Pfam" id="PF13515"/>
    </source>
</evidence>
<evidence type="ECO:0000256" key="1">
    <source>
        <dbReference type="ARBA" id="ARBA00004651"/>
    </source>
</evidence>
<evidence type="ECO:0000256" key="7">
    <source>
        <dbReference type="ARBA" id="ARBA00043993"/>
    </source>
</evidence>
<dbReference type="GO" id="GO:0005886">
    <property type="term" value="C:plasma membrane"/>
    <property type="evidence" value="ECO:0007669"/>
    <property type="project" value="UniProtKB-SubCell"/>
</dbReference>
<dbReference type="InterPro" id="IPR049453">
    <property type="entry name" value="Memb_transporter_dom"/>
</dbReference>
<reference evidence="10 11" key="1">
    <citation type="submission" date="2019-09" db="EMBL/GenBank/DDBJ databases">
        <title>Segnochrobactrum spirostomi gen. nov., sp. nov., isolated from the ciliate Spirostomum cf. yagiui and description of a novel family, Segnochrobactraceae fam. nov. within the order Rhizobiales of the class Alphaproteobacteria.</title>
        <authorList>
            <person name="Akter S."/>
            <person name="Shazib S.U.A."/>
            <person name="Shin M.K."/>
        </authorList>
    </citation>
    <scope>NUCLEOTIDE SEQUENCE [LARGE SCALE GENOMIC DNA]</scope>
    <source>
        <strain evidence="10 11">Sp-1</strain>
    </source>
</reference>
<name>A0A6A7XYR8_9HYPH</name>
<comment type="similarity">
    <text evidence="7">Belongs to the YccS/YhfK family.</text>
</comment>
<dbReference type="PANTHER" id="PTHR30509:SF9">
    <property type="entry name" value="MULTIDRUG RESISTANCE PROTEIN MDTO"/>
    <property type="match status" value="1"/>
</dbReference>
<keyword evidence="2" id="KW-0813">Transport</keyword>
<dbReference type="GO" id="GO:0022857">
    <property type="term" value="F:transmembrane transporter activity"/>
    <property type="evidence" value="ECO:0007669"/>
    <property type="project" value="InterPro"/>
</dbReference>
<evidence type="ECO:0000256" key="8">
    <source>
        <dbReference type="SAM" id="Phobius"/>
    </source>
</evidence>
<keyword evidence="5 8" id="KW-1133">Transmembrane helix</keyword>
<feature type="transmembrane region" description="Helical" evidence="8">
    <location>
        <begin position="216"/>
        <end position="235"/>
    </location>
</feature>
<sequence>MCRPVGKRRKYHSLTRPEDAHYRTLTVPRSSVNAAPMWRRLSHRGGRSVASLFRGPNIGGALKCKTIDSSVLSWRYSDRSRQPRPGTNVTDLRPKMEMLPHYLVSLGTTIRAMRLTDAHARAAARATLGILLAVTIAHLIGLENPAWAGISVVRVFQNDSHSTLRRGVQRVFGTVGGGLVAYGLVQWSGLGMPALVVVVALVSGLAVYLQATSRYSYAFVLLGLTVPLIVFDTLADPGSVGTVTINRVLEILTGVLVATAFDLIGIDRGHIANPLPAPPSAHLLDRLRSVPQFFRELVGKFDAEFVGHALSAAVAIAAIPPIWETLHLPGLVQTPITAFIIISAARDGSTAKAINRVGGCFIGGAIGLAAVAANGNIGAVWAIFLAGGLFFAMQIAHSKTNVAYTGAQVALCLLLTMVQEPIPQTDFGEASSRMFGILGGIVVIALASLVTLPIRRLITSRLVKTEPGA</sequence>
<proteinExistence type="inferred from homology"/>
<dbReference type="InterPro" id="IPR006726">
    <property type="entry name" value="PHBA_efflux_AaeB/fusaric-R"/>
</dbReference>
<evidence type="ECO:0000256" key="5">
    <source>
        <dbReference type="ARBA" id="ARBA00022989"/>
    </source>
</evidence>
<feature type="transmembrane region" description="Helical" evidence="8">
    <location>
        <begin position="353"/>
        <end position="373"/>
    </location>
</feature>
<dbReference type="Pfam" id="PF04632">
    <property type="entry name" value="FUSC"/>
    <property type="match status" value="1"/>
</dbReference>
<comment type="caution">
    <text evidence="10">The sequence shown here is derived from an EMBL/GenBank/DDBJ whole genome shotgun (WGS) entry which is preliminary data.</text>
</comment>
<keyword evidence="3" id="KW-1003">Cell membrane</keyword>
<dbReference type="Pfam" id="PF13515">
    <property type="entry name" value="FUSC_2"/>
    <property type="match status" value="1"/>
</dbReference>
<feature type="transmembrane region" description="Helical" evidence="8">
    <location>
        <begin position="122"/>
        <end position="141"/>
    </location>
</feature>
<gene>
    <name evidence="10" type="ORF">F0357_02720</name>
</gene>
<dbReference type="EMBL" id="VWNA01000001">
    <property type="protein sequence ID" value="MQT11603.1"/>
    <property type="molecule type" value="Genomic_DNA"/>
</dbReference>
<protein>
    <submittedName>
        <fullName evidence="10">FUSC family protein</fullName>
    </submittedName>
</protein>
<evidence type="ECO:0000256" key="2">
    <source>
        <dbReference type="ARBA" id="ARBA00022448"/>
    </source>
</evidence>
<accession>A0A6A7XYR8</accession>
<evidence type="ECO:0000313" key="11">
    <source>
        <dbReference type="Proteomes" id="UP000332515"/>
    </source>
</evidence>
<evidence type="ECO:0000256" key="6">
    <source>
        <dbReference type="ARBA" id="ARBA00023136"/>
    </source>
</evidence>
<organism evidence="10 11">
    <name type="scientific">Segnochrobactrum spirostomi</name>
    <dbReference type="NCBI Taxonomy" id="2608987"/>
    <lineage>
        <taxon>Bacteria</taxon>
        <taxon>Pseudomonadati</taxon>
        <taxon>Pseudomonadota</taxon>
        <taxon>Alphaproteobacteria</taxon>
        <taxon>Hyphomicrobiales</taxon>
        <taxon>Segnochrobactraceae</taxon>
        <taxon>Segnochrobactrum</taxon>
    </lineage>
</organism>
<feature type="transmembrane region" description="Helical" evidence="8">
    <location>
        <begin position="379"/>
        <end position="396"/>
    </location>
</feature>
<evidence type="ECO:0000313" key="10">
    <source>
        <dbReference type="EMBL" id="MQT11603.1"/>
    </source>
</evidence>
<evidence type="ECO:0000256" key="4">
    <source>
        <dbReference type="ARBA" id="ARBA00022692"/>
    </source>
</evidence>
<dbReference type="PANTHER" id="PTHR30509">
    <property type="entry name" value="P-HYDROXYBENZOIC ACID EFFLUX PUMP SUBUNIT-RELATED"/>
    <property type="match status" value="1"/>
</dbReference>
<keyword evidence="11" id="KW-1185">Reference proteome</keyword>
<feature type="domain" description="Integral membrane bound transporter" evidence="9">
    <location>
        <begin position="324"/>
        <end position="446"/>
    </location>
</feature>
<keyword evidence="4 8" id="KW-0812">Transmembrane</keyword>
<comment type="subcellular location">
    <subcellularLocation>
        <location evidence="1">Cell membrane</location>
        <topology evidence="1">Multi-pass membrane protein</topology>
    </subcellularLocation>
</comment>